<proteinExistence type="predicted"/>
<sequence>MKKLLVLALALCTFTSYAQEIEKEKMSNAIKKRMIKKGKASPEDRAEIDSKKMTLKLDLSNKQQIEVKNALLAHYKEGKDKMNAARKSGKEMTDEERQKIRAGRLDAQIALKAKMKTILDDEQYAKFSQMMERKMHKGKRRGKRRK</sequence>
<dbReference type="Proteomes" id="UP000624701">
    <property type="component" value="Unassembled WGS sequence"/>
</dbReference>
<protein>
    <recommendedName>
        <fullName evidence="5">DUF4890 domain-containing protein</fullName>
    </recommendedName>
</protein>
<dbReference type="EMBL" id="BMDQ01000001">
    <property type="protein sequence ID" value="GGI55717.1"/>
    <property type="molecule type" value="Genomic_DNA"/>
</dbReference>
<evidence type="ECO:0000313" key="3">
    <source>
        <dbReference type="EMBL" id="GGI55717.1"/>
    </source>
</evidence>
<feature type="signal peptide" evidence="2">
    <location>
        <begin position="1"/>
        <end position="18"/>
    </location>
</feature>
<evidence type="ECO:0000256" key="1">
    <source>
        <dbReference type="SAM" id="MobiDB-lite"/>
    </source>
</evidence>
<accession>A0ABQ2BVD4</accession>
<reference evidence="4" key="1">
    <citation type="journal article" date="2019" name="Int. J. Syst. Evol. Microbiol.">
        <title>The Global Catalogue of Microorganisms (GCM) 10K type strain sequencing project: providing services to taxonomists for standard genome sequencing and annotation.</title>
        <authorList>
            <consortium name="The Broad Institute Genomics Platform"/>
            <consortium name="The Broad Institute Genome Sequencing Center for Infectious Disease"/>
            <person name="Wu L."/>
            <person name="Ma J."/>
        </authorList>
    </citation>
    <scope>NUCLEOTIDE SEQUENCE [LARGE SCALE GENOMIC DNA]</scope>
    <source>
        <strain evidence="4">CCM 8681</strain>
    </source>
</reference>
<evidence type="ECO:0000313" key="4">
    <source>
        <dbReference type="Proteomes" id="UP000624701"/>
    </source>
</evidence>
<organism evidence="3 4">
    <name type="scientific">Winogradskyella haliclonae</name>
    <dbReference type="NCBI Taxonomy" id="2048558"/>
    <lineage>
        <taxon>Bacteria</taxon>
        <taxon>Pseudomonadati</taxon>
        <taxon>Bacteroidota</taxon>
        <taxon>Flavobacteriia</taxon>
        <taxon>Flavobacteriales</taxon>
        <taxon>Flavobacteriaceae</taxon>
        <taxon>Winogradskyella</taxon>
    </lineage>
</organism>
<evidence type="ECO:0008006" key="5">
    <source>
        <dbReference type="Google" id="ProtNLM"/>
    </source>
</evidence>
<keyword evidence="4" id="KW-1185">Reference proteome</keyword>
<feature type="region of interest" description="Disordered" evidence="1">
    <location>
        <begin position="78"/>
        <end position="97"/>
    </location>
</feature>
<keyword evidence="2" id="KW-0732">Signal</keyword>
<evidence type="ECO:0000256" key="2">
    <source>
        <dbReference type="SAM" id="SignalP"/>
    </source>
</evidence>
<comment type="caution">
    <text evidence="3">The sequence shown here is derived from an EMBL/GenBank/DDBJ whole genome shotgun (WGS) entry which is preliminary data.</text>
</comment>
<name>A0ABQ2BVD4_9FLAO</name>
<feature type="chain" id="PRO_5045708590" description="DUF4890 domain-containing protein" evidence="2">
    <location>
        <begin position="19"/>
        <end position="146"/>
    </location>
</feature>
<gene>
    <name evidence="3" type="ORF">GCM10011444_00260</name>
</gene>
<dbReference type="RefSeq" id="WP_188372665.1">
    <property type="nucleotide sequence ID" value="NZ_BMDQ01000001.1"/>
</dbReference>